<dbReference type="STRING" id="1802165.A3F94_01195"/>
<evidence type="ECO:0000256" key="4">
    <source>
        <dbReference type="HAMAP-Rule" id="MF_01341"/>
    </source>
</evidence>
<dbReference type="HAMAP" id="MF_01341">
    <property type="entry name" value="Ribosomal_uL15"/>
    <property type="match status" value="1"/>
</dbReference>
<dbReference type="GO" id="GO:0015934">
    <property type="term" value="C:large ribosomal subunit"/>
    <property type="evidence" value="ECO:0007669"/>
    <property type="project" value="InterPro"/>
</dbReference>
<accession>A0A1G2HIF4</accession>
<gene>
    <name evidence="4" type="primary">rplO</name>
    <name evidence="7" type="ORF">A3F94_01195</name>
</gene>
<evidence type="ECO:0000256" key="3">
    <source>
        <dbReference type="ARBA" id="ARBA00023274"/>
    </source>
</evidence>
<keyword evidence="2 4" id="KW-0689">Ribosomal protein</keyword>
<evidence type="ECO:0000313" key="8">
    <source>
        <dbReference type="Proteomes" id="UP000176770"/>
    </source>
</evidence>
<dbReference type="Pfam" id="PF00828">
    <property type="entry name" value="Ribosomal_L27A"/>
    <property type="match status" value="1"/>
</dbReference>
<sequence>MQVHELKKPKHLKSKRRVGRGGKRGTYSGKGMKGQKSRAGKNIRPQIWDYIFRTPKLSGPTAKLGDAGQRVKKQGTIKDIYRVILNMDELNNAVKEGDIVNVDYLLKNGLVRKYKGMKPRVKLLSKGKLTKRITVERLELSKGAKEQIEKIKGTVK</sequence>
<evidence type="ECO:0000259" key="6">
    <source>
        <dbReference type="Pfam" id="PF00828"/>
    </source>
</evidence>
<comment type="function">
    <text evidence="4">Binds to the 23S rRNA.</text>
</comment>
<dbReference type="SUPFAM" id="SSF52080">
    <property type="entry name" value="Ribosomal proteins L15p and L18e"/>
    <property type="match status" value="1"/>
</dbReference>
<protein>
    <recommendedName>
        <fullName evidence="4">Large ribosomal subunit protein uL15</fullName>
    </recommendedName>
</protein>
<feature type="domain" description="Large ribosomal subunit protein uL15/eL18" evidence="6">
    <location>
        <begin position="85"/>
        <end position="155"/>
    </location>
</feature>
<dbReference type="Proteomes" id="UP000176770">
    <property type="component" value="Unassembled WGS sequence"/>
</dbReference>
<evidence type="ECO:0000256" key="2">
    <source>
        <dbReference type="ARBA" id="ARBA00022980"/>
    </source>
</evidence>
<feature type="compositionally biased region" description="Basic residues" evidence="5">
    <location>
        <begin position="7"/>
        <end position="23"/>
    </location>
</feature>
<dbReference type="GO" id="GO:0019843">
    <property type="term" value="F:rRNA binding"/>
    <property type="evidence" value="ECO:0007669"/>
    <property type="project" value="UniProtKB-UniRule"/>
</dbReference>
<dbReference type="GO" id="GO:0003735">
    <property type="term" value="F:structural constituent of ribosome"/>
    <property type="evidence" value="ECO:0007669"/>
    <property type="project" value="InterPro"/>
</dbReference>
<feature type="region of interest" description="Disordered" evidence="5">
    <location>
        <begin position="1"/>
        <end position="40"/>
    </location>
</feature>
<dbReference type="InterPro" id="IPR021131">
    <property type="entry name" value="Ribosomal_uL15/eL18"/>
</dbReference>
<name>A0A1G2HIF4_9BACT</name>
<keyword evidence="4" id="KW-0694">RNA-binding</keyword>
<dbReference type="GO" id="GO:0006412">
    <property type="term" value="P:translation"/>
    <property type="evidence" value="ECO:0007669"/>
    <property type="project" value="UniProtKB-UniRule"/>
</dbReference>
<comment type="caution">
    <text evidence="7">The sequence shown here is derived from an EMBL/GenBank/DDBJ whole genome shotgun (WGS) entry which is preliminary data.</text>
</comment>
<dbReference type="EMBL" id="MHOK01000006">
    <property type="protein sequence ID" value="OGZ62179.1"/>
    <property type="molecule type" value="Genomic_DNA"/>
</dbReference>
<keyword evidence="3 4" id="KW-0687">Ribonucleoprotein</keyword>
<dbReference type="InterPro" id="IPR036227">
    <property type="entry name" value="Ribosomal_uL15/eL18_sf"/>
</dbReference>
<proteinExistence type="inferred from homology"/>
<evidence type="ECO:0000313" key="7">
    <source>
        <dbReference type="EMBL" id="OGZ62179.1"/>
    </source>
</evidence>
<evidence type="ECO:0000256" key="5">
    <source>
        <dbReference type="SAM" id="MobiDB-lite"/>
    </source>
</evidence>
<dbReference type="InterPro" id="IPR030878">
    <property type="entry name" value="Ribosomal_uL15"/>
</dbReference>
<dbReference type="AlphaFoldDB" id="A0A1G2HIF4"/>
<organism evidence="7 8">
    <name type="scientific">Candidatus Spechtbacteria bacterium RIFCSPLOWO2_12_FULL_38_22</name>
    <dbReference type="NCBI Taxonomy" id="1802165"/>
    <lineage>
        <taxon>Bacteria</taxon>
        <taxon>Candidatus Spechtiibacteriota</taxon>
    </lineage>
</organism>
<keyword evidence="4" id="KW-0699">rRNA-binding</keyword>
<comment type="similarity">
    <text evidence="1 4">Belongs to the universal ribosomal protein uL15 family.</text>
</comment>
<comment type="subunit">
    <text evidence="4">Part of the 50S ribosomal subunit.</text>
</comment>
<evidence type="ECO:0000256" key="1">
    <source>
        <dbReference type="ARBA" id="ARBA00007320"/>
    </source>
</evidence>
<reference evidence="7 8" key="1">
    <citation type="journal article" date="2016" name="Nat. Commun.">
        <title>Thousands of microbial genomes shed light on interconnected biogeochemical processes in an aquifer system.</title>
        <authorList>
            <person name="Anantharaman K."/>
            <person name="Brown C.T."/>
            <person name="Hug L.A."/>
            <person name="Sharon I."/>
            <person name="Castelle C.J."/>
            <person name="Probst A.J."/>
            <person name="Thomas B.C."/>
            <person name="Singh A."/>
            <person name="Wilkins M.J."/>
            <person name="Karaoz U."/>
            <person name="Brodie E.L."/>
            <person name="Williams K.H."/>
            <person name="Hubbard S.S."/>
            <person name="Banfield J.F."/>
        </authorList>
    </citation>
    <scope>NUCLEOTIDE SEQUENCE [LARGE SCALE GENOMIC DNA]</scope>
</reference>
<dbReference type="Gene3D" id="3.100.10.10">
    <property type="match status" value="1"/>
</dbReference>